<sequence>MDTHPACPPSPSGGTDGGKVLGDGCVWVCWAGGGREWCPAGGLPGAGVLAWDRDIPAPFLIEMGRWPRVVLIRPPLPQRLTFPLLSVTLLVSFGSSMLYGYNLAVVNSPAVHIKAFYNATWSRRYGHGLAPGLLTLLYSLTVSTFALGGLGGSLLVGLRSALLVLLAGGFMGFSRELESPEMVIIGRSITGIHAGICLSVVPLYLGEIAPKNLRGFLGLMPSIFICLGVFSAQVLGLPELLGKDRYWPLFLAVVVVPASIQLLLLHCFPESPRYLLIERNDVCGATEALRRFLGTPDVQDAVQEMKEEQRSLSSAQTVSVWQLLRDRSVRWQTLSVAVVNAGMQLSGIDAIWFYTNTIFENAGIPPSHIPYTTVGTGAVEVVAGLVGVSDGRTDGQTDTTALPWTRYVAVACVVGIIAGFCMGPAGVPFLMTAELFTQSHRPAAYVLGGSLNWLCNFTVGFIFPFLQMSAGAFCYLVFCGVCLLVALYVYLVIPETKNKTFMEISRTFATRRAGHGSAASSCPPPPPSCLGCSRQQNRAVNMCSITYV</sequence>
<dbReference type="GO" id="GO:0005353">
    <property type="term" value="F:fructose transmembrane transporter activity"/>
    <property type="evidence" value="ECO:0007669"/>
    <property type="project" value="UniProtKB-ARBA"/>
</dbReference>
<feature type="transmembrane region" description="Helical" evidence="14">
    <location>
        <begin position="80"/>
        <end position="101"/>
    </location>
</feature>
<dbReference type="SUPFAM" id="SSF103473">
    <property type="entry name" value="MFS general substrate transporter"/>
    <property type="match status" value="1"/>
</dbReference>
<dbReference type="InterPro" id="IPR005829">
    <property type="entry name" value="Sugar_transporter_CS"/>
</dbReference>
<evidence type="ECO:0000313" key="17">
    <source>
        <dbReference type="Proteomes" id="UP000694426"/>
    </source>
</evidence>
<dbReference type="InterPro" id="IPR005828">
    <property type="entry name" value="MFS_sugar_transport-like"/>
</dbReference>
<evidence type="ECO:0000256" key="11">
    <source>
        <dbReference type="ARBA" id="ARBA00023136"/>
    </source>
</evidence>
<evidence type="ECO:0000256" key="6">
    <source>
        <dbReference type="ARBA" id="ARBA00022448"/>
    </source>
</evidence>
<comment type="similarity">
    <text evidence="4">Belongs to the major facilitator superfamily. Sugar transporter (TC 2.A.1.1) family. Glucose transporter subfamily.</text>
</comment>
<evidence type="ECO:0000256" key="14">
    <source>
        <dbReference type="SAM" id="Phobius"/>
    </source>
</evidence>
<keyword evidence="7" id="KW-1003">Cell membrane</keyword>
<dbReference type="PANTHER" id="PTHR23503:SF25">
    <property type="entry name" value="MAJOR FACILITATOR SUPERFAMILY (MFS) PROFILE DOMAIN-CONTAINING PROTEIN"/>
    <property type="match status" value="1"/>
</dbReference>
<evidence type="ECO:0000313" key="16">
    <source>
        <dbReference type="Ensembl" id="ENSABRP00000008530.1"/>
    </source>
</evidence>
<keyword evidence="10 14" id="KW-1133">Transmembrane helix</keyword>
<dbReference type="Pfam" id="PF00083">
    <property type="entry name" value="Sugar_tr"/>
    <property type="match status" value="2"/>
</dbReference>
<dbReference type="PROSITE" id="PS50850">
    <property type="entry name" value="MFS"/>
    <property type="match status" value="1"/>
</dbReference>
<dbReference type="GO" id="GO:0055056">
    <property type="term" value="F:D-glucose transmembrane transporter activity"/>
    <property type="evidence" value="ECO:0007669"/>
    <property type="project" value="TreeGrafter"/>
</dbReference>
<feature type="domain" description="Major facilitator superfamily (MFS) profile" evidence="15">
    <location>
        <begin position="88"/>
        <end position="497"/>
    </location>
</feature>
<dbReference type="InterPro" id="IPR020846">
    <property type="entry name" value="MFS_dom"/>
</dbReference>
<proteinExistence type="inferred from homology"/>
<comment type="catalytic activity">
    <reaction evidence="1">
        <text>D-fructose(out) = D-fructose(in)</text>
        <dbReference type="Rhea" id="RHEA:60372"/>
        <dbReference type="ChEBI" id="CHEBI:37721"/>
    </reaction>
</comment>
<evidence type="ECO:0000256" key="7">
    <source>
        <dbReference type="ARBA" id="ARBA00022475"/>
    </source>
</evidence>
<dbReference type="FunFam" id="1.20.1250.20:FF:001511">
    <property type="entry name" value="Solute carrier family 2, facilitated glucose transporter member 5"/>
    <property type="match status" value="1"/>
</dbReference>
<name>A0A8B9BRT0_9AVES</name>
<evidence type="ECO:0000256" key="1">
    <source>
        <dbReference type="ARBA" id="ARBA00000590"/>
    </source>
</evidence>
<dbReference type="Proteomes" id="UP000694426">
    <property type="component" value="Unplaced"/>
</dbReference>
<reference evidence="16" key="2">
    <citation type="submission" date="2025-09" db="UniProtKB">
        <authorList>
            <consortium name="Ensembl"/>
        </authorList>
    </citation>
    <scope>IDENTIFICATION</scope>
</reference>
<dbReference type="InterPro" id="IPR045263">
    <property type="entry name" value="GLUT"/>
</dbReference>
<evidence type="ECO:0000256" key="10">
    <source>
        <dbReference type="ARBA" id="ARBA00022989"/>
    </source>
</evidence>
<feature type="transmembrane region" description="Helical" evidence="14">
    <location>
        <begin position="128"/>
        <end position="147"/>
    </location>
</feature>
<dbReference type="InterPro" id="IPR036259">
    <property type="entry name" value="MFS_trans_sf"/>
</dbReference>
<dbReference type="PANTHER" id="PTHR23503">
    <property type="entry name" value="SOLUTE CARRIER FAMILY 2"/>
    <property type="match status" value="1"/>
</dbReference>
<evidence type="ECO:0000256" key="9">
    <source>
        <dbReference type="ARBA" id="ARBA00022692"/>
    </source>
</evidence>
<organism evidence="16 17">
    <name type="scientific">Anser brachyrhynchus</name>
    <name type="common">Pink-footed goose</name>
    <dbReference type="NCBI Taxonomy" id="132585"/>
    <lineage>
        <taxon>Eukaryota</taxon>
        <taxon>Metazoa</taxon>
        <taxon>Chordata</taxon>
        <taxon>Craniata</taxon>
        <taxon>Vertebrata</taxon>
        <taxon>Euteleostomi</taxon>
        <taxon>Archelosauria</taxon>
        <taxon>Archosauria</taxon>
        <taxon>Dinosauria</taxon>
        <taxon>Saurischia</taxon>
        <taxon>Theropoda</taxon>
        <taxon>Coelurosauria</taxon>
        <taxon>Aves</taxon>
        <taxon>Neognathae</taxon>
        <taxon>Galloanserae</taxon>
        <taxon>Anseriformes</taxon>
        <taxon>Anatidae</taxon>
        <taxon>Anserinae</taxon>
        <taxon>Anser</taxon>
    </lineage>
</organism>
<dbReference type="GO" id="GO:0070837">
    <property type="term" value="P:dehydroascorbic acid transport"/>
    <property type="evidence" value="ECO:0007669"/>
    <property type="project" value="TreeGrafter"/>
</dbReference>
<dbReference type="GO" id="GO:0046323">
    <property type="term" value="P:D-glucose import"/>
    <property type="evidence" value="ECO:0007669"/>
    <property type="project" value="TreeGrafter"/>
</dbReference>
<dbReference type="GO" id="GO:1990539">
    <property type="term" value="P:fructose import across plasma membrane"/>
    <property type="evidence" value="ECO:0007669"/>
    <property type="project" value="UniProtKB-ARBA"/>
</dbReference>
<feature type="transmembrane region" description="Helical" evidence="14">
    <location>
        <begin position="217"/>
        <end position="235"/>
    </location>
</feature>
<comment type="subcellular location">
    <subcellularLocation>
        <location evidence="2">Cell membrane</location>
        <location evidence="2">Sarcolemma</location>
    </subcellularLocation>
    <subcellularLocation>
        <location evidence="3">Cell membrane</location>
        <topology evidence="3">Multi-pass membrane protein</topology>
    </subcellularLocation>
</comment>
<feature type="transmembrane region" description="Helical" evidence="14">
    <location>
        <begin position="185"/>
        <end position="205"/>
    </location>
</feature>
<dbReference type="InterPro" id="IPR003663">
    <property type="entry name" value="Sugar/inositol_transpt"/>
</dbReference>
<accession>A0A8B9BRT0</accession>
<evidence type="ECO:0000256" key="4">
    <source>
        <dbReference type="ARBA" id="ARBA00007004"/>
    </source>
</evidence>
<keyword evidence="17" id="KW-1185">Reference proteome</keyword>
<evidence type="ECO:0000256" key="2">
    <source>
        <dbReference type="ARBA" id="ARBA00004135"/>
    </source>
</evidence>
<evidence type="ECO:0000256" key="13">
    <source>
        <dbReference type="ARBA" id="ARBA00031099"/>
    </source>
</evidence>
<evidence type="ECO:0000256" key="3">
    <source>
        <dbReference type="ARBA" id="ARBA00004651"/>
    </source>
</evidence>
<dbReference type="GeneTree" id="ENSGT00940000164095"/>
<keyword evidence="8" id="KW-0762">Sugar transport</keyword>
<feature type="transmembrane region" description="Helical" evidence="14">
    <location>
        <begin position="407"/>
        <end position="431"/>
    </location>
</feature>
<feature type="transmembrane region" description="Helical" evidence="14">
    <location>
        <begin position="443"/>
        <end position="466"/>
    </location>
</feature>
<feature type="transmembrane region" description="Helical" evidence="14">
    <location>
        <begin position="154"/>
        <end position="173"/>
    </location>
</feature>
<dbReference type="AlphaFoldDB" id="A0A8B9BRT0"/>
<reference evidence="16" key="1">
    <citation type="submission" date="2025-08" db="UniProtKB">
        <authorList>
            <consortium name="Ensembl"/>
        </authorList>
    </citation>
    <scope>IDENTIFICATION</scope>
</reference>
<protein>
    <recommendedName>
        <fullName evidence="5">Solute carrier family 2, facilitated glucose transporter member 5</fullName>
    </recommendedName>
    <alternativeName>
        <fullName evidence="13">Fructose transporter</fullName>
    </alternativeName>
    <alternativeName>
        <fullName evidence="12">Glucose transporter type 5, small intestine</fullName>
    </alternativeName>
</protein>
<keyword evidence="11 14" id="KW-0472">Membrane</keyword>
<feature type="transmembrane region" description="Helical" evidence="14">
    <location>
        <begin position="472"/>
        <end position="493"/>
    </location>
</feature>
<keyword evidence="6" id="KW-0813">Transport</keyword>
<evidence type="ECO:0000256" key="12">
    <source>
        <dbReference type="ARBA" id="ARBA00029961"/>
    </source>
</evidence>
<evidence type="ECO:0000259" key="15">
    <source>
        <dbReference type="PROSITE" id="PS50850"/>
    </source>
</evidence>
<dbReference type="PRINTS" id="PR00171">
    <property type="entry name" value="SUGRTRNSPORT"/>
</dbReference>
<feature type="transmembrane region" description="Helical" evidence="14">
    <location>
        <begin position="247"/>
        <end position="268"/>
    </location>
</feature>
<evidence type="ECO:0000256" key="8">
    <source>
        <dbReference type="ARBA" id="ARBA00022597"/>
    </source>
</evidence>
<dbReference type="GO" id="GO:0042383">
    <property type="term" value="C:sarcolemma"/>
    <property type="evidence" value="ECO:0007669"/>
    <property type="project" value="UniProtKB-SubCell"/>
</dbReference>
<dbReference type="Gene3D" id="1.20.1250.20">
    <property type="entry name" value="MFS general substrate transporter like domains"/>
    <property type="match status" value="2"/>
</dbReference>
<dbReference type="PROSITE" id="PS00217">
    <property type="entry name" value="SUGAR_TRANSPORT_2"/>
    <property type="match status" value="1"/>
</dbReference>
<dbReference type="Ensembl" id="ENSABRT00000012159.1">
    <property type="protein sequence ID" value="ENSABRP00000008530.1"/>
    <property type="gene ID" value="ENSABRG00000007659.1"/>
</dbReference>
<evidence type="ECO:0000256" key="5">
    <source>
        <dbReference type="ARBA" id="ARBA00015973"/>
    </source>
</evidence>
<keyword evidence="9 14" id="KW-0812">Transmembrane</keyword>